<sequence length="90" mass="10573">MTYSDIIGKVSSELNLPAKLVDRTYRAFWLFINQSIQSLPLREDIDEEDFAKLKTNFNIPSLGKLTCTYDRMLGVKKRFKIIKQLREKKC</sequence>
<dbReference type="KEGG" id="vg:65130034"/>
<dbReference type="GeneID" id="65130034"/>
<evidence type="ECO:0000313" key="2">
    <source>
        <dbReference type="Proteomes" id="UP000593882"/>
    </source>
</evidence>
<proteinExistence type="predicted"/>
<name>A0A7M1RYL4_9CAUD</name>
<reference evidence="1 2" key="1">
    <citation type="submission" date="2020-07" db="EMBL/GenBank/DDBJ databases">
        <title>Taxonomic proposal: Crassvirales, a new order of highly abundant and diverse bacterial viruses.</title>
        <authorList>
            <person name="Shkoporov A.N."/>
            <person name="Stockdale S.R."/>
            <person name="Guerin E."/>
            <person name="Ross R.P."/>
            <person name="Hill C."/>
        </authorList>
    </citation>
    <scope>NUCLEOTIDE SEQUENCE [LARGE SCALE GENOMIC DNA]</scope>
</reference>
<keyword evidence="2" id="KW-1185">Reference proteome</keyword>
<dbReference type="Proteomes" id="UP000593882">
    <property type="component" value="Segment"/>
</dbReference>
<dbReference type="RefSeq" id="YP_010111606.1">
    <property type="nucleotide sequence ID" value="NC_055883.1"/>
</dbReference>
<dbReference type="EMBL" id="MT774390">
    <property type="protein sequence ID" value="QOR59448.1"/>
    <property type="molecule type" value="Genomic_DNA"/>
</dbReference>
<protein>
    <submittedName>
        <fullName evidence="1">Protein HU</fullName>
    </submittedName>
</protein>
<accession>A0A7M1RYL4</accession>
<organism evidence="1 2">
    <name type="scientific">uncultured phage cr85_1</name>
    <dbReference type="NCBI Taxonomy" id="2772074"/>
    <lineage>
        <taxon>Viruses</taxon>
        <taxon>Duplodnaviria</taxon>
        <taxon>Heunggongvirae</taxon>
        <taxon>Uroviricota</taxon>
        <taxon>Caudoviricetes</taxon>
        <taxon>Crassvirales</taxon>
        <taxon>Steigviridae</taxon>
        <taxon>Asinivirinae</taxon>
        <taxon>Kahnovirus</taxon>
        <taxon>Kahnovirus oralis</taxon>
    </lineage>
</organism>
<evidence type="ECO:0000313" key="1">
    <source>
        <dbReference type="EMBL" id="QOR59448.1"/>
    </source>
</evidence>